<proteinExistence type="predicted"/>
<evidence type="ECO:0000256" key="2">
    <source>
        <dbReference type="ARBA" id="ARBA00022679"/>
    </source>
</evidence>
<dbReference type="PANTHER" id="PTHR11927:SF9">
    <property type="entry name" value="L-FUCOSYLTRANSFERASE"/>
    <property type="match status" value="1"/>
</dbReference>
<dbReference type="CDD" id="cd11301">
    <property type="entry name" value="Fut1_Fut2_like"/>
    <property type="match status" value="1"/>
</dbReference>
<name>A0A2T3M4E3_PHOLE</name>
<dbReference type="AlphaFoldDB" id="A0A2T3M4E3"/>
<dbReference type="InterPro" id="IPR002516">
    <property type="entry name" value="Glyco_trans_11"/>
</dbReference>
<gene>
    <name evidence="3" type="ORF">CTM89_21130</name>
</gene>
<dbReference type="GO" id="GO:0016020">
    <property type="term" value="C:membrane"/>
    <property type="evidence" value="ECO:0007669"/>
    <property type="project" value="InterPro"/>
</dbReference>
<dbReference type="Proteomes" id="UP000240410">
    <property type="component" value="Unassembled WGS sequence"/>
</dbReference>
<dbReference type="Gene3D" id="3.40.50.11350">
    <property type="match status" value="1"/>
</dbReference>
<dbReference type="OrthoDB" id="9794601at2"/>
<dbReference type="EMBL" id="PYOJ01000069">
    <property type="protein sequence ID" value="PSV86219.1"/>
    <property type="molecule type" value="Genomic_DNA"/>
</dbReference>
<sequence>MKVNIIGGLGNQLFQYATAYSYCKKNNKKLVVDVSEFTNYDVHPLRLDKLSINDKFNKNVKGDFEKIYYKILKKVSFLANVAGHYFEKGLRYDDLLLNNNKITSLTGYFQTEKYFASYHDELCELLIPSETLNNYQNSIKEMINNSNSLSLHIRRGDYLSNPEAQKTHGICDIKYFNRAVEYLLNNKIIDNNTKFFIFSDDIEWCKENISFKNEIIFVSGDSTSPEKDMYLMSLCDNNIISNSTFSWWGAWLNKNKEKTVIAPCQWFKEKSLDSSDIIPAGWIKL</sequence>
<dbReference type="GO" id="GO:0005975">
    <property type="term" value="P:carbohydrate metabolic process"/>
    <property type="evidence" value="ECO:0007669"/>
    <property type="project" value="InterPro"/>
</dbReference>
<reference evidence="3 4" key="1">
    <citation type="submission" date="2018-03" db="EMBL/GenBank/DDBJ databases">
        <title>Whole genome sequencing of Histamine producing bacteria.</title>
        <authorList>
            <person name="Butler K."/>
        </authorList>
    </citation>
    <scope>NUCLEOTIDE SEQUENCE [LARGE SCALE GENOMIC DNA]</scope>
    <source>
        <strain evidence="3 4">ATCC 33979</strain>
    </source>
</reference>
<comment type="caution">
    <text evidence="3">The sequence shown here is derived from an EMBL/GenBank/DDBJ whole genome shotgun (WGS) entry which is preliminary data.</text>
</comment>
<accession>A0A2T3M4E3</accession>
<organism evidence="3 4">
    <name type="scientific">Photobacterium leiognathi</name>
    <dbReference type="NCBI Taxonomy" id="553611"/>
    <lineage>
        <taxon>Bacteria</taxon>
        <taxon>Pseudomonadati</taxon>
        <taxon>Pseudomonadota</taxon>
        <taxon>Gammaproteobacteria</taxon>
        <taxon>Vibrionales</taxon>
        <taxon>Vibrionaceae</taxon>
        <taxon>Photobacterium</taxon>
    </lineage>
</organism>
<protein>
    <submittedName>
        <fullName evidence="3">Alpha-1,2-fucosyltransferase</fullName>
    </submittedName>
</protein>
<evidence type="ECO:0000313" key="4">
    <source>
        <dbReference type="Proteomes" id="UP000240410"/>
    </source>
</evidence>
<dbReference type="GO" id="GO:0008107">
    <property type="term" value="F:galactoside 2-alpha-L-fucosyltransferase activity"/>
    <property type="evidence" value="ECO:0007669"/>
    <property type="project" value="InterPro"/>
</dbReference>
<keyword evidence="1 3" id="KW-0328">Glycosyltransferase</keyword>
<keyword evidence="2 3" id="KW-0808">Transferase</keyword>
<dbReference type="Pfam" id="PF01531">
    <property type="entry name" value="Glyco_transf_11"/>
    <property type="match status" value="1"/>
</dbReference>
<evidence type="ECO:0000256" key="1">
    <source>
        <dbReference type="ARBA" id="ARBA00022676"/>
    </source>
</evidence>
<dbReference type="PANTHER" id="PTHR11927">
    <property type="entry name" value="GALACTOSIDE 2-L-FUCOSYLTRANSFERASE"/>
    <property type="match status" value="1"/>
</dbReference>
<evidence type="ECO:0000313" key="3">
    <source>
        <dbReference type="EMBL" id="PSV86219.1"/>
    </source>
</evidence>